<name>A0ABS1E8T0_9GAMM</name>
<keyword evidence="2" id="KW-1185">Reference proteome</keyword>
<dbReference type="PANTHER" id="PTHR40518:SF1">
    <property type="entry name" value="ACETOACETATE DECARBOXYLASE"/>
    <property type="match status" value="1"/>
</dbReference>
<dbReference type="Proteomes" id="UP000738126">
    <property type="component" value="Unassembled WGS sequence"/>
</dbReference>
<dbReference type="SUPFAM" id="SSF160104">
    <property type="entry name" value="Acetoacetate decarboxylase-like"/>
    <property type="match status" value="1"/>
</dbReference>
<dbReference type="PANTHER" id="PTHR40518">
    <property type="entry name" value="ACETOACETATE DECARBOXYLASE"/>
    <property type="match status" value="1"/>
</dbReference>
<evidence type="ECO:0000313" key="1">
    <source>
        <dbReference type="EMBL" id="MBK1726639.1"/>
    </source>
</evidence>
<accession>A0ABS1E8T0</accession>
<organism evidence="1 2">
    <name type="scientific">Halorhodospira neutriphila</name>
    <dbReference type="NCBI Taxonomy" id="168379"/>
    <lineage>
        <taxon>Bacteria</taxon>
        <taxon>Pseudomonadati</taxon>
        <taxon>Pseudomonadota</taxon>
        <taxon>Gammaproteobacteria</taxon>
        <taxon>Chromatiales</taxon>
        <taxon>Ectothiorhodospiraceae</taxon>
        <taxon>Halorhodospira</taxon>
    </lineage>
</organism>
<protein>
    <recommendedName>
        <fullName evidence="3">Acetoacetate decarboxylase</fullName>
    </recommendedName>
</protein>
<dbReference type="Gene3D" id="2.40.400.10">
    <property type="entry name" value="Acetoacetate decarboxylase-like"/>
    <property type="match status" value="1"/>
</dbReference>
<evidence type="ECO:0008006" key="3">
    <source>
        <dbReference type="Google" id="ProtNLM"/>
    </source>
</evidence>
<reference evidence="1 2" key="1">
    <citation type="journal article" date="2020" name="Microorganisms">
        <title>Osmotic Adaptation and Compatible Solute Biosynthesis of Phototrophic Bacteria as Revealed from Genome Analyses.</title>
        <authorList>
            <person name="Imhoff J.F."/>
            <person name="Rahn T."/>
            <person name="Kunzel S."/>
            <person name="Keller A."/>
            <person name="Neulinger S.C."/>
        </authorList>
    </citation>
    <scope>NUCLEOTIDE SEQUENCE [LARGE SCALE GENOMIC DNA]</scope>
    <source>
        <strain evidence="1 2">DSM 15116</strain>
    </source>
</reference>
<evidence type="ECO:0000313" key="2">
    <source>
        <dbReference type="Proteomes" id="UP000738126"/>
    </source>
</evidence>
<dbReference type="EMBL" id="NRSH01000056">
    <property type="protein sequence ID" value="MBK1726639.1"/>
    <property type="molecule type" value="Genomic_DNA"/>
</dbReference>
<sequence>MAPADPESPIQPAPWTLTGRGVVLLLRTPPAWVRRHAALPEHLRPHYNGGPALAMLVAYDDSPVGPYRELLFSPGTCFRERRHVITRILVDSAASTRSGRANWGIPKETVPIAWSAADRRGVERIGVGDGLLEAALRISERPALPVSTALWPLRLYHELEGRAYRVEAHARGRLRRAQAAVEQLDPARFPDIRQAPRIAALAAAPFRLTFPAAAVQPLG</sequence>
<dbReference type="InterPro" id="IPR023375">
    <property type="entry name" value="ADC_dom_sf"/>
</dbReference>
<comment type="caution">
    <text evidence="1">The sequence shown here is derived from an EMBL/GenBank/DDBJ whole genome shotgun (WGS) entry which is preliminary data.</text>
</comment>
<proteinExistence type="predicted"/>
<gene>
    <name evidence="1" type="ORF">CKO13_06290</name>
</gene>
<dbReference type="RefSeq" id="WP_200258042.1">
    <property type="nucleotide sequence ID" value="NZ_NRSH01000056.1"/>
</dbReference>